<name>A0ABT5UGX1_9GAMM</name>
<evidence type="ECO:0000313" key="2">
    <source>
        <dbReference type="EMBL" id="MDE1465608.1"/>
    </source>
</evidence>
<comment type="caution">
    <text evidence="2">The sequence shown here is derived from an EMBL/GenBank/DDBJ whole genome shotgun (WGS) entry which is preliminary data.</text>
</comment>
<keyword evidence="3" id="KW-1185">Reference proteome</keyword>
<evidence type="ECO:0000313" key="3">
    <source>
        <dbReference type="Proteomes" id="UP001528823"/>
    </source>
</evidence>
<dbReference type="Proteomes" id="UP001528823">
    <property type="component" value="Unassembled WGS sequence"/>
</dbReference>
<gene>
    <name evidence="2" type="ORF">ORQ98_26965</name>
</gene>
<dbReference type="Gene3D" id="2.40.50.230">
    <property type="entry name" value="Gp5 N-terminal domain"/>
    <property type="match status" value="1"/>
</dbReference>
<sequence length="194" mass="21318">MTYSTDDVLFRLTELERQLANLVLIATVSDVDYERSLVQATSADLVTGWLPWITHRAANDVSYWAPEIGEQVVVLNPQGEPALGVVLPALYQNKFPALDQRPSIHRVMYADGAIMEYDREISRLVVQLPMAGTVHIVSPSGVSIEGDVYVEGQIKATKDIIDHTRSMQGDRDIYNGHGHDVPGHGTAVPTGAKQ</sequence>
<dbReference type="InterPro" id="IPR037026">
    <property type="entry name" value="Vgr_OB-fold_dom_sf"/>
</dbReference>
<feature type="domain" description="Gp5/Type VI secretion system Vgr protein OB-fold" evidence="1">
    <location>
        <begin position="25"/>
        <end position="91"/>
    </location>
</feature>
<evidence type="ECO:0000259" key="1">
    <source>
        <dbReference type="Pfam" id="PF04717"/>
    </source>
</evidence>
<protein>
    <submittedName>
        <fullName evidence="2">Phage baseplate assembly protein V</fullName>
    </submittedName>
</protein>
<proteinExistence type="predicted"/>
<accession>A0ABT5UGX1</accession>
<dbReference type="NCBIfam" id="TIGR01644">
    <property type="entry name" value="phage_P2_V"/>
    <property type="match status" value="1"/>
</dbReference>
<organism evidence="2 3">
    <name type="scientific">Spartinivicinus poritis</name>
    <dbReference type="NCBI Taxonomy" id="2994640"/>
    <lineage>
        <taxon>Bacteria</taxon>
        <taxon>Pseudomonadati</taxon>
        <taxon>Pseudomonadota</taxon>
        <taxon>Gammaproteobacteria</taxon>
        <taxon>Oceanospirillales</taxon>
        <taxon>Zooshikellaceae</taxon>
        <taxon>Spartinivicinus</taxon>
    </lineage>
</organism>
<dbReference type="Gene3D" id="6.20.150.10">
    <property type="match status" value="1"/>
</dbReference>
<dbReference type="InterPro" id="IPR006531">
    <property type="entry name" value="Gp5/Vgr_OB"/>
</dbReference>
<reference evidence="2 3" key="1">
    <citation type="submission" date="2022-11" db="EMBL/GenBank/DDBJ databases">
        <title>Spartinivicinus poritis sp. nov., isolated from scleractinian coral Porites lutea.</title>
        <authorList>
            <person name="Zhang G."/>
            <person name="Cai L."/>
            <person name="Wei Q."/>
        </authorList>
    </citation>
    <scope>NUCLEOTIDE SEQUENCE [LARGE SCALE GENOMIC DNA]</scope>
    <source>
        <strain evidence="2 3">A2-2</strain>
    </source>
</reference>
<dbReference type="Pfam" id="PF04717">
    <property type="entry name" value="Phage_base_V"/>
    <property type="match status" value="1"/>
</dbReference>
<dbReference type="InterPro" id="IPR013046">
    <property type="entry name" value="GpV/Gp45"/>
</dbReference>
<dbReference type="EMBL" id="JAPMOU010000072">
    <property type="protein sequence ID" value="MDE1465608.1"/>
    <property type="molecule type" value="Genomic_DNA"/>
</dbReference>
<dbReference type="RefSeq" id="WP_274691912.1">
    <property type="nucleotide sequence ID" value="NZ_JAPMOU010000072.1"/>
</dbReference>